<dbReference type="EMBL" id="JBIRYL010000001">
    <property type="protein sequence ID" value="MFI2229956.1"/>
    <property type="molecule type" value="Genomic_DNA"/>
</dbReference>
<gene>
    <name evidence="6" type="ORF">ACH49Z_08905</name>
</gene>
<evidence type="ECO:0000256" key="3">
    <source>
        <dbReference type="ARBA" id="ARBA00023163"/>
    </source>
</evidence>
<keyword evidence="3" id="KW-0804">Transcription</keyword>
<dbReference type="SUPFAM" id="SSF46689">
    <property type="entry name" value="Homeodomain-like"/>
    <property type="match status" value="1"/>
</dbReference>
<reference evidence="6 7" key="1">
    <citation type="submission" date="2024-10" db="EMBL/GenBank/DDBJ databases">
        <title>The Natural Products Discovery Center: Release of the First 8490 Sequenced Strains for Exploring Actinobacteria Biosynthetic Diversity.</title>
        <authorList>
            <person name="Kalkreuter E."/>
            <person name="Kautsar S.A."/>
            <person name="Yang D."/>
            <person name="Bader C.D."/>
            <person name="Teijaro C.N."/>
            <person name="Fluegel L."/>
            <person name="Davis C.M."/>
            <person name="Simpson J.R."/>
            <person name="Lauterbach L."/>
            <person name="Steele A.D."/>
            <person name="Gui C."/>
            <person name="Meng S."/>
            <person name="Li G."/>
            <person name="Viehrig K."/>
            <person name="Ye F."/>
            <person name="Su P."/>
            <person name="Kiefer A.F."/>
            <person name="Nichols A."/>
            <person name="Cepeda A.J."/>
            <person name="Yan W."/>
            <person name="Fan B."/>
            <person name="Jiang Y."/>
            <person name="Adhikari A."/>
            <person name="Zheng C.-J."/>
            <person name="Schuster L."/>
            <person name="Cowan T.M."/>
            <person name="Smanski M.J."/>
            <person name="Chevrette M.G."/>
            <person name="De Carvalho L.P.S."/>
            <person name="Shen B."/>
        </authorList>
    </citation>
    <scope>NUCLEOTIDE SEQUENCE [LARGE SCALE GENOMIC DNA]</scope>
    <source>
        <strain evidence="6 7">NPDC019377</strain>
    </source>
</reference>
<protein>
    <submittedName>
        <fullName evidence="6">Helix-turn-helix domain-containing protein</fullName>
    </submittedName>
</protein>
<feature type="compositionally biased region" description="Low complexity" evidence="4">
    <location>
        <begin position="8"/>
        <end position="20"/>
    </location>
</feature>
<keyword evidence="2" id="KW-0238">DNA-binding</keyword>
<dbReference type="PROSITE" id="PS01124">
    <property type="entry name" value="HTH_ARAC_FAMILY_2"/>
    <property type="match status" value="1"/>
</dbReference>
<evidence type="ECO:0000256" key="4">
    <source>
        <dbReference type="SAM" id="MobiDB-lite"/>
    </source>
</evidence>
<evidence type="ECO:0000313" key="7">
    <source>
        <dbReference type="Proteomes" id="UP001611494"/>
    </source>
</evidence>
<dbReference type="SMART" id="SM00342">
    <property type="entry name" value="HTH_ARAC"/>
    <property type="match status" value="1"/>
</dbReference>
<sequence>MTLSPAQLPSVTTDLTETTTPAPPALRPWLTELGRIPANRVAVPFAHIPWAATMIVLRTTQDHGSRDPLVLGPRTRASYATADKPLGCLRLRLAPGATGPVLGVGAGDLTDRVVRLAELPGPVAGLAGEMAELRHDELLPYLEERLPQRIRESPTQRLHRTLLRNAVDTVSAEPSGGTVPALAGALAVSERQLRNLFTTGIGVSPKHYTRIDRVRRVLAGAGTTSWSQLAAGAGYYDHSHMSAEFRSLMGVSPSSFLDGTRLPVQRCRPSGFG</sequence>
<evidence type="ECO:0000256" key="1">
    <source>
        <dbReference type="ARBA" id="ARBA00023015"/>
    </source>
</evidence>
<dbReference type="PANTHER" id="PTHR46796">
    <property type="entry name" value="HTH-TYPE TRANSCRIPTIONAL ACTIVATOR RHAS-RELATED"/>
    <property type="match status" value="1"/>
</dbReference>
<evidence type="ECO:0000313" key="6">
    <source>
        <dbReference type="EMBL" id="MFI2229956.1"/>
    </source>
</evidence>
<organism evidence="6 7">
    <name type="scientific">Nocardia testacea</name>
    <dbReference type="NCBI Taxonomy" id="248551"/>
    <lineage>
        <taxon>Bacteria</taxon>
        <taxon>Bacillati</taxon>
        <taxon>Actinomycetota</taxon>
        <taxon>Actinomycetes</taxon>
        <taxon>Mycobacteriales</taxon>
        <taxon>Nocardiaceae</taxon>
        <taxon>Nocardia</taxon>
    </lineage>
</organism>
<name>A0ABW7VUM4_9NOCA</name>
<dbReference type="Gene3D" id="1.10.10.60">
    <property type="entry name" value="Homeodomain-like"/>
    <property type="match status" value="1"/>
</dbReference>
<evidence type="ECO:0000259" key="5">
    <source>
        <dbReference type="PROSITE" id="PS01124"/>
    </source>
</evidence>
<proteinExistence type="predicted"/>
<dbReference type="InterPro" id="IPR009057">
    <property type="entry name" value="Homeodomain-like_sf"/>
</dbReference>
<dbReference type="InterPro" id="IPR050204">
    <property type="entry name" value="AraC_XylS_family_regulators"/>
</dbReference>
<keyword evidence="7" id="KW-1185">Reference proteome</keyword>
<keyword evidence="1" id="KW-0805">Transcription regulation</keyword>
<dbReference type="RefSeq" id="WP_397061156.1">
    <property type="nucleotide sequence ID" value="NZ_JBIRYL010000001.1"/>
</dbReference>
<dbReference type="Pfam" id="PF12833">
    <property type="entry name" value="HTH_18"/>
    <property type="match status" value="1"/>
</dbReference>
<comment type="caution">
    <text evidence="6">The sequence shown here is derived from an EMBL/GenBank/DDBJ whole genome shotgun (WGS) entry which is preliminary data.</text>
</comment>
<evidence type="ECO:0000256" key="2">
    <source>
        <dbReference type="ARBA" id="ARBA00023125"/>
    </source>
</evidence>
<dbReference type="InterPro" id="IPR018060">
    <property type="entry name" value="HTH_AraC"/>
</dbReference>
<feature type="domain" description="HTH araC/xylS-type" evidence="5">
    <location>
        <begin position="156"/>
        <end position="259"/>
    </location>
</feature>
<dbReference type="Proteomes" id="UP001611494">
    <property type="component" value="Unassembled WGS sequence"/>
</dbReference>
<feature type="region of interest" description="Disordered" evidence="4">
    <location>
        <begin position="1"/>
        <end position="23"/>
    </location>
</feature>
<accession>A0ABW7VUM4</accession>